<dbReference type="AlphaFoldDB" id="A0A7R9FQ08"/>
<sequence length="121" mass="14094">MFRSFLRLSPAARERDRTPPIQCLLLTNTEALDKIFRTIFVLIHISSLASFKSSPYVRKWHHLRSLTPRHWIPPEEYVETIDAASRKTTIFPGCRSIRIRGSEPVNGNHLERNSLKERANQ</sequence>
<feature type="compositionally biased region" description="Basic and acidic residues" evidence="1">
    <location>
        <begin position="109"/>
        <end position="121"/>
    </location>
</feature>
<reference evidence="2" key="1">
    <citation type="submission" date="2020-11" db="EMBL/GenBank/DDBJ databases">
        <authorList>
            <person name="Tran Van P."/>
        </authorList>
    </citation>
    <scope>NUCLEOTIDE SEQUENCE</scope>
</reference>
<accession>A0A7R9FQ08</accession>
<dbReference type="EMBL" id="LR902572">
    <property type="protein sequence ID" value="CAD7250751.1"/>
    <property type="molecule type" value="Genomic_DNA"/>
</dbReference>
<evidence type="ECO:0000256" key="1">
    <source>
        <dbReference type="SAM" id="MobiDB-lite"/>
    </source>
</evidence>
<gene>
    <name evidence="2" type="ORF">DSTB1V02_LOCUS10520</name>
</gene>
<name>A0A7R9FQ08_9CRUS</name>
<feature type="region of interest" description="Disordered" evidence="1">
    <location>
        <begin position="100"/>
        <end position="121"/>
    </location>
</feature>
<dbReference type="Proteomes" id="UP000677054">
    <property type="component" value="Unassembled WGS sequence"/>
</dbReference>
<dbReference type="EMBL" id="CAJPEV010003055">
    <property type="protein sequence ID" value="CAG0898779.1"/>
    <property type="molecule type" value="Genomic_DNA"/>
</dbReference>
<keyword evidence="3" id="KW-1185">Reference proteome</keyword>
<proteinExistence type="predicted"/>
<protein>
    <submittedName>
        <fullName evidence="2">Uncharacterized protein</fullName>
    </submittedName>
</protein>
<evidence type="ECO:0000313" key="3">
    <source>
        <dbReference type="Proteomes" id="UP000677054"/>
    </source>
</evidence>
<organism evidence="2">
    <name type="scientific">Darwinula stevensoni</name>
    <dbReference type="NCBI Taxonomy" id="69355"/>
    <lineage>
        <taxon>Eukaryota</taxon>
        <taxon>Metazoa</taxon>
        <taxon>Ecdysozoa</taxon>
        <taxon>Arthropoda</taxon>
        <taxon>Crustacea</taxon>
        <taxon>Oligostraca</taxon>
        <taxon>Ostracoda</taxon>
        <taxon>Podocopa</taxon>
        <taxon>Podocopida</taxon>
        <taxon>Darwinulocopina</taxon>
        <taxon>Darwinuloidea</taxon>
        <taxon>Darwinulidae</taxon>
        <taxon>Darwinula</taxon>
    </lineage>
</organism>
<evidence type="ECO:0000313" key="2">
    <source>
        <dbReference type="EMBL" id="CAD7250751.1"/>
    </source>
</evidence>